<proteinExistence type="predicted"/>
<keyword evidence="1" id="KW-0472">Membrane</keyword>
<comment type="caution">
    <text evidence="2">The sequence shown here is derived from an EMBL/GenBank/DDBJ whole genome shotgun (WGS) entry which is preliminary data.</text>
</comment>
<keyword evidence="1" id="KW-1133">Transmembrane helix</keyword>
<sequence>MSLMINALVMSCMAFVVMLFLAWLAYGSGDRKG</sequence>
<protein>
    <submittedName>
        <fullName evidence="2">Uncharacterized protein</fullName>
    </submittedName>
</protein>
<dbReference type="Proteomes" id="UP000017822">
    <property type="component" value="Unassembled WGS sequence"/>
</dbReference>
<reference evidence="2 3" key="1">
    <citation type="submission" date="2013-07" db="EMBL/GenBank/DDBJ databases">
        <authorList>
            <person name="Schaap P.J."/>
            <person name="Mehboob F."/>
            <person name="Oosterkamp M.J."/>
            <person name="de Vos W.M."/>
            <person name="Stams A.J.M."/>
            <person name="Koehorst J.J."/>
        </authorList>
    </citation>
    <scope>NUCLEOTIDE SEQUENCE [LARGE SCALE GENOMIC DNA]</scope>
    <source>
        <strain evidence="2 3">AW-1</strain>
    </source>
</reference>
<feature type="transmembrane region" description="Helical" evidence="1">
    <location>
        <begin position="7"/>
        <end position="26"/>
    </location>
</feature>
<evidence type="ECO:0000313" key="3">
    <source>
        <dbReference type="Proteomes" id="UP000017822"/>
    </source>
</evidence>
<accession>V4PVI1</accession>
<evidence type="ECO:0000256" key="1">
    <source>
        <dbReference type="SAM" id="Phobius"/>
    </source>
</evidence>
<keyword evidence="1" id="KW-0812">Transmembrane</keyword>
<dbReference type="AlphaFoldDB" id="V4PVI1"/>
<evidence type="ECO:0000313" key="2">
    <source>
        <dbReference type="EMBL" id="ESR00201.1"/>
    </source>
</evidence>
<organism evidence="2 3">
    <name type="scientific">Stutzerimonas chloritidismutans AW-1</name>
    <dbReference type="NCBI Taxonomy" id="1263865"/>
    <lineage>
        <taxon>Bacteria</taxon>
        <taxon>Pseudomonadati</taxon>
        <taxon>Pseudomonadota</taxon>
        <taxon>Gammaproteobacteria</taxon>
        <taxon>Pseudomonadales</taxon>
        <taxon>Pseudomonadaceae</taxon>
        <taxon>Stutzerimonas</taxon>
    </lineage>
</organism>
<name>V4PVI1_STUCH</name>
<dbReference type="EMBL" id="AOFQ01000018">
    <property type="protein sequence ID" value="ESR00201.1"/>
    <property type="molecule type" value="Genomic_DNA"/>
</dbReference>
<gene>
    <name evidence="2" type="ORF">F753_06800</name>
</gene>